<evidence type="ECO:0000313" key="3">
    <source>
        <dbReference type="Proteomes" id="UP000886886"/>
    </source>
</evidence>
<feature type="region of interest" description="Disordered" evidence="1">
    <location>
        <begin position="190"/>
        <end position="211"/>
    </location>
</feature>
<evidence type="ECO:0000313" key="2">
    <source>
        <dbReference type="EMBL" id="HIQ97143.1"/>
    </source>
</evidence>
<organism evidence="2 3">
    <name type="scientific">Candidatus Limivivens merdigallinarum</name>
    <dbReference type="NCBI Taxonomy" id="2840859"/>
    <lineage>
        <taxon>Bacteria</taxon>
        <taxon>Bacillati</taxon>
        <taxon>Bacillota</taxon>
        <taxon>Clostridia</taxon>
        <taxon>Lachnospirales</taxon>
        <taxon>Lachnospiraceae</taxon>
        <taxon>Lachnospiraceae incertae sedis</taxon>
        <taxon>Candidatus Limivivens</taxon>
    </lineage>
</organism>
<comment type="caution">
    <text evidence="2">The sequence shown here is derived from an EMBL/GenBank/DDBJ whole genome shotgun (WGS) entry which is preliminary data.</text>
</comment>
<reference evidence="2" key="1">
    <citation type="submission" date="2020-10" db="EMBL/GenBank/DDBJ databases">
        <authorList>
            <person name="Gilroy R."/>
        </authorList>
    </citation>
    <scope>NUCLEOTIDE SEQUENCE</scope>
    <source>
        <strain evidence="2">ChiSjej3B21-11622</strain>
    </source>
</reference>
<sequence>MMRYEKTAEELRLYVDEFNGKYQWAVDAQKRWKEKEKRKKKRKPLGQSIPHMEASGESAVPDDPAEGNPWGAGMERPGWEETGKGEVRGPVSKGAVGSAVPLKHYRDFDPAVPYVSVETAMQAVNAIRDLQELEKSLPGYIVTYMDDDGHRRITGATTEHDARVLAETELQEQLEMLEEDAKLQEVIIDDGECGPYQPTPPEYINDDESRRSDAEAKGMLHVYRGDTHFIIYNELDEKTSRWDIFPTDGLWKLPDRKGDEMDGKET</sequence>
<feature type="compositionally biased region" description="Basic and acidic residues" evidence="1">
    <location>
        <begin position="77"/>
        <end position="87"/>
    </location>
</feature>
<reference evidence="2" key="2">
    <citation type="journal article" date="2021" name="PeerJ">
        <title>Extensive microbial diversity within the chicken gut microbiome revealed by metagenomics and culture.</title>
        <authorList>
            <person name="Gilroy R."/>
            <person name="Ravi A."/>
            <person name="Getino M."/>
            <person name="Pursley I."/>
            <person name="Horton D.L."/>
            <person name="Alikhan N.F."/>
            <person name="Baker D."/>
            <person name="Gharbi K."/>
            <person name="Hall N."/>
            <person name="Watson M."/>
            <person name="Adriaenssens E.M."/>
            <person name="Foster-Nyarko E."/>
            <person name="Jarju S."/>
            <person name="Secka A."/>
            <person name="Antonio M."/>
            <person name="Oren A."/>
            <person name="Chaudhuri R.R."/>
            <person name="La Ragione R."/>
            <person name="Hildebrand F."/>
            <person name="Pallen M.J."/>
        </authorList>
    </citation>
    <scope>NUCLEOTIDE SEQUENCE</scope>
    <source>
        <strain evidence="2">ChiSjej3B21-11622</strain>
    </source>
</reference>
<protein>
    <submittedName>
        <fullName evidence="2">Uncharacterized protein</fullName>
    </submittedName>
</protein>
<name>A0A9D1D1Z2_9FIRM</name>
<dbReference type="EMBL" id="DVFT01000166">
    <property type="protein sequence ID" value="HIQ97143.1"/>
    <property type="molecule type" value="Genomic_DNA"/>
</dbReference>
<feature type="region of interest" description="Disordered" evidence="1">
    <location>
        <begin position="29"/>
        <end position="91"/>
    </location>
</feature>
<gene>
    <name evidence="2" type="ORF">IAB26_11345</name>
</gene>
<dbReference type="AlphaFoldDB" id="A0A9D1D1Z2"/>
<accession>A0A9D1D1Z2</accession>
<proteinExistence type="predicted"/>
<evidence type="ECO:0000256" key="1">
    <source>
        <dbReference type="SAM" id="MobiDB-lite"/>
    </source>
</evidence>
<dbReference type="Proteomes" id="UP000886886">
    <property type="component" value="Unassembled WGS sequence"/>
</dbReference>